<dbReference type="EMBL" id="CP034464">
    <property type="protein sequence ID" value="AZP14374.1"/>
    <property type="molecule type" value="Genomic_DNA"/>
</dbReference>
<dbReference type="AlphaFoldDB" id="A0A3Q9BWG9"/>
<keyword evidence="2" id="KW-1185">Reference proteome</keyword>
<dbReference type="OrthoDB" id="7594941at2"/>
<dbReference type="Proteomes" id="UP000275663">
    <property type="component" value="Chromosome"/>
</dbReference>
<organism evidence="1 2">
    <name type="scientific">Undibacterium parvum</name>
    <dbReference type="NCBI Taxonomy" id="401471"/>
    <lineage>
        <taxon>Bacteria</taxon>
        <taxon>Pseudomonadati</taxon>
        <taxon>Pseudomonadota</taxon>
        <taxon>Betaproteobacteria</taxon>
        <taxon>Burkholderiales</taxon>
        <taxon>Oxalobacteraceae</taxon>
        <taxon>Undibacterium</taxon>
    </lineage>
</organism>
<evidence type="ECO:0008006" key="3">
    <source>
        <dbReference type="Google" id="ProtNLM"/>
    </source>
</evidence>
<evidence type="ECO:0000313" key="2">
    <source>
        <dbReference type="Proteomes" id="UP000275663"/>
    </source>
</evidence>
<dbReference type="KEGG" id="upv:EJN92_02715"/>
<name>A0A3Q9BWG9_9BURK</name>
<gene>
    <name evidence="1" type="ORF">EJN92_02715</name>
</gene>
<reference evidence="1 2" key="1">
    <citation type="journal article" date="2011" name="Int. J. Syst. Evol. Microbiol.">
        <title>Description of Undibacterium oligocarboniphilum sp. nov., isolated from purified water, and Undibacterium pigrum strain CCUG 49012 as the type strain of Undibacterium parvum sp. nov., and emended descriptions of the genus Undibacterium and the species Undibacterium pigrum.</title>
        <authorList>
            <person name="Eder W."/>
            <person name="Wanner G."/>
            <person name="Ludwig W."/>
            <person name="Busse H.J."/>
            <person name="Ziemke-Kageler F."/>
            <person name="Lang E."/>
        </authorList>
    </citation>
    <scope>NUCLEOTIDE SEQUENCE [LARGE SCALE GENOMIC DNA]</scope>
    <source>
        <strain evidence="1 2">DSM 23061</strain>
    </source>
</reference>
<proteinExistence type="predicted"/>
<sequence length="158" mass="16858">MVLKLALGIAEAQKALDENSVETAKVLAETELPLIMGVTQTIAADGTVSYVNASPVNVSLIQIGLMPTFYQFAEATIEVTMDIKTTTSVETNLKVGVKAKAGFACWSASVSVDVSHNRKFGKEVHGTSRLLTRMVPVPPPARLAPQLNIVDNRAPKVP</sequence>
<protein>
    <recommendedName>
        <fullName evidence="3">DUF2589 domain-containing protein</fullName>
    </recommendedName>
</protein>
<evidence type="ECO:0000313" key="1">
    <source>
        <dbReference type="EMBL" id="AZP14374.1"/>
    </source>
</evidence>
<accession>A0A3Q9BWG9</accession>